<dbReference type="OrthoDB" id="2517212at2759"/>
<dbReference type="AlphaFoldDB" id="A0A0C4ETS2"/>
<dbReference type="EnsemblFungi" id="PTTG_04201-t43_1">
    <property type="protein sequence ID" value="PTTG_04201-t43_1-p1"/>
    <property type="gene ID" value="PTTG_04201"/>
</dbReference>
<dbReference type="EMBL" id="ADAS02000086">
    <property type="protein sequence ID" value="OAV91124.1"/>
    <property type="molecule type" value="Genomic_DNA"/>
</dbReference>
<sequence>MHTTVPSWVDRVPQNLGAANHGSLKAAEWLILYKLYYTIALIPLWTKPDNGSDNEQERTRVSSLLQSTTLLSKIAQFLTLPMIKSKDLSELDDLLMSYRKCLQDNWPHEPSKPNLHLTQHYPEVILRFGPPRSTAAWAQERVNGILHEKIPTNCHCDKIPKTILTKWHVNSNFQILLDTQARDDQLHIAAGKEYNDKEEGIELDAPLLNRWKRAVAGKVTSRGKIGSDQPALSPNVVSQKAFEINRKRYTTCKSHKGNSLVEFFLGKDQRFGEIESIFISGQIEGKTWVIVKPFKEVQRNEDPYQEYPDLNCRLVRADWEAVVVIDTESIIGHAAMLKHQSGTFGITTETISAVGLGTSVSTA</sequence>
<reference evidence="2 3" key="3">
    <citation type="journal article" date="2017" name="G3 (Bethesda)">
        <title>Comparative analysis highlights variable genome content of wheat rusts and divergence of the mating loci.</title>
        <authorList>
            <person name="Cuomo C.A."/>
            <person name="Bakkeren G."/>
            <person name="Khalil H.B."/>
            <person name="Panwar V."/>
            <person name="Joly D."/>
            <person name="Linning R."/>
            <person name="Sakthikumar S."/>
            <person name="Song X."/>
            <person name="Adiconis X."/>
            <person name="Fan L."/>
            <person name="Goldberg J.M."/>
            <person name="Levin J.Z."/>
            <person name="Young S."/>
            <person name="Zeng Q."/>
            <person name="Anikster Y."/>
            <person name="Bruce M."/>
            <person name="Wang M."/>
            <person name="Yin C."/>
            <person name="McCallum B."/>
            <person name="Szabo L.J."/>
            <person name="Hulbert S."/>
            <person name="Chen X."/>
            <person name="Fellers J.P."/>
        </authorList>
    </citation>
    <scope>NUCLEOTIDE SEQUENCE</scope>
    <source>
        <strain evidence="2">isolate 1-1 / race 1 (BBBD)</strain>
        <strain evidence="3">Isolate 1-1 / race 1 (BBBD)</strain>
    </source>
</reference>
<evidence type="ECO:0000313" key="2">
    <source>
        <dbReference type="EnsemblFungi" id="PTTG_04201-t43_1-p1"/>
    </source>
</evidence>
<keyword evidence="3" id="KW-1185">Reference proteome</keyword>
<gene>
    <name evidence="1" type="ORF">PTTG_04201</name>
</gene>
<evidence type="ECO:0000313" key="1">
    <source>
        <dbReference type="EMBL" id="OAV91124.1"/>
    </source>
</evidence>
<reference evidence="1" key="1">
    <citation type="submission" date="2009-11" db="EMBL/GenBank/DDBJ databases">
        <authorList>
            <consortium name="The Broad Institute Genome Sequencing Platform"/>
            <person name="Ward D."/>
            <person name="Feldgarden M."/>
            <person name="Earl A."/>
            <person name="Young S.K."/>
            <person name="Zeng Q."/>
            <person name="Koehrsen M."/>
            <person name="Alvarado L."/>
            <person name="Berlin A."/>
            <person name="Bochicchio J."/>
            <person name="Borenstein D."/>
            <person name="Chapman S.B."/>
            <person name="Chen Z."/>
            <person name="Engels R."/>
            <person name="Freedman E."/>
            <person name="Gellesch M."/>
            <person name="Goldberg J."/>
            <person name="Griggs A."/>
            <person name="Gujja S."/>
            <person name="Heilman E."/>
            <person name="Heiman D."/>
            <person name="Hepburn T."/>
            <person name="Howarth C."/>
            <person name="Jen D."/>
            <person name="Larson L."/>
            <person name="Lewis B."/>
            <person name="Mehta T."/>
            <person name="Park D."/>
            <person name="Pearson M."/>
            <person name="Roberts A."/>
            <person name="Saif S."/>
            <person name="Shea T."/>
            <person name="Shenoy N."/>
            <person name="Sisk P."/>
            <person name="Stolte C."/>
            <person name="Sykes S."/>
            <person name="Thomson T."/>
            <person name="Walk T."/>
            <person name="White J."/>
            <person name="Yandava C."/>
            <person name="Izard J."/>
            <person name="Baranova O.V."/>
            <person name="Blanton J.M."/>
            <person name="Tanner A.C."/>
            <person name="Dewhirst F.E."/>
            <person name="Haas B."/>
            <person name="Nusbaum C."/>
            <person name="Birren B."/>
        </authorList>
    </citation>
    <scope>NUCLEOTIDE SEQUENCE [LARGE SCALE GENOMIC DNA]</scope>
    <source>
        <strain evidence="1">1-1 BBBD Race 1</strain>
    </source>
</reference>
<dbReference type="OMA" id="TTCKSHK"/>
<proteinExistence type="predicted"/>
<protein>
    <submittedName>
        <fullName evidence="1 2">Uncharacterized protein</fullName>
    </submittedName>
</protein>
<name>A0A0C4ETS2_PUCT1</name>
<reference evidence="1" key="2">
    <citation type="submission" date="2016-05" db="EMBL/GenBank/DDBJ databases">
        <title>Comparative analysis highlights variable genome content of wheat rusts and divergence of the mating loci.</title>
        <authorList>
            <person name="Cuomo C.A."/>
            <person name="Bakkeren G."/>
            <person name="Szabo L."/>
            <person name="Khalil H."/>
            <person name="Joly D."/>
            <person name="Goldberg J."/>
            <person name="Young S."/>
            <person name="Zeng Q."/>
            <person name="Fellers J."/>
        </authorList>
    </citation>
    <scope>NUCLEOTIDE SEQUENCE [LARGE SCALE GENOMIC DNA]</scope>
    <source>
        <strain evidence="1">1-1 BBBD Race 1</strain>
    </source>
</reference>
<reference evidence="2" key="4">
    <citation type="submission" date="2025-05" db="UniProtKB">
        <authorList>
            <consortium name="EnsemblFungi"/>
        </authorList>
    </citation>
    <scope>IDENTIFICATION</scope>
    <source>
        <strain evidence="2">isolate 1-1 / race 1 (BBBD)</strain>
    </source>
</reference>
<organism evidence="1">
    <name type="scientific">Puccinia triticina (isolate 1-1 / race 1 (BBBD))</name>
    <name type="common">Brown leaf rust fungus</name>
    <dbReference type="NCBI Taxonomy" id="630390"/>
    <lineage>
        <taxon>Eukaryota</taxon>
        <taxon>Fungi</taxon>
        <taxon>Dikarya</taxon>
        <taxon>Basidiomycota</taxon>
        <taxon>Pucciniomycotina</taxon>
        <taxon>Pucciniomycetes</taxon>
        <taxon>Pucciniales</taxon>
        <taxon>Pucciniaceae</taxon>
        <taxon>Puccinia</taxon>
    </lineage>
</organism>
<dbReference type="Proteomes" id="UP000005240">
    <property type="component" value="Unassembled WGS sequence"/>
</dbReference>
<dbReference type="VEuPathDB" id="FungiDB:PTTG_04201"/>
<evidence type="ECO:0000313" key="3">
    <source>
        <dbReference type="Proteomes" id="UP000005240"/>
    </source>
</evidence>
<accession>A0A0C4ETS2</accession>
<dbReference type="STRING" id="630390.A0A0C4ETS2"/>